<evidence type="ECO:0000256" key="3">
    <source>
        <dbReference type="SAM" id="Phobius"/>
    </source>
</evidence>
<keyword evidence="3" id="KW-0472">Membrane</keyword>
<keyword evidence="6" id="KW-1185">Reference proteome</keyword>
<organism evidence="5 6">
    <name type="scientific">Exidia glandulosa HHB12029</name>
    <dbReference type="NCBI Taxonomy" id="1314781"/>
    <lineage>
        <taxon>Eukaryota</taxon>
        <taxon>Fungi</taxon>
        <taxon>Dikarya</taxon>
        <taxon>Basidiomycota</taxon>
        <taxon>Agaricomycotina</taxon>
        <taxon>Agaricomycetes</taxon>
        <taxon>Auriculariales</taxon>
        <taxon>Exidiaceae</taxon>
        <taxon>Exidia</taxon>
    </lineage>
</organism>
<keyword evidence="3" id="KW-0812">Transmembrane</keyword>
<dbReference type="InterPro" id="IPR027417">
    <property type="entry name" value="P-loop_NTPase"/>
</dbReference>
<dbReference type="PANTHER" id="PTHR10039:SF5">
    <property type="entry name" value="NACHT DOMAIN-CONTAINING PROTEIN"/>
    <property type="match status" value="1"/>
</dbReference>
<gene>
    <name evidence="5" type="ORF">EXIGLDRAFT_813500</name>
</gene>
<feature type="coiled-coil region" evidence="2">
    <location>
        <begin position="127"/>
        <end position="154"/>
    </location>
</feature>
<dbReference type="Proteomes" id="UP000077266">
    <property type="component" value="Unassembled WGS sequence"/>
</dbReference>
<feature type="transmembrane region" description="Helical" evidence="3">
    <location>
        <begin position="942"/>
        <end position="961"/>
    </location>
</feature>
<keyword evidence="3" id="KW-1133">Transmembrane helix</keyword>
<dbReference type="Gene3D" id="3.40.50.300">
    <property type="entry name" value="P-loop containing nucleotide triphosphate hydrolases"/>
    <property type="match status" value="1"/>
</dbReference>
<keyword evidence="2" id="KW-0175">Coiled coil</keyword>
<dbReference type="EMBL" id="KV425931">
    <property type="protein sequence ID" value="KZV97370.1"/>
    <property type="molecule type" value="Genomic_DNA"/>
</dbReference>
<feature type="domain" description="Nephrocystin 3-like N-terminal" evidence="4">
    <location>
        <begin position="192"/>
        <end position="355"/>
    </location>
</feature>
<dbReference type="OrthoDB" id="4760524at2759"/>
<dbReference type="InParanoid" id="A0A165L5A5"/>
<evidence type="ECO:0000256" key="1">
    <source>
        <dbReference type="ARBA" id="ARBA00022737"/>
    </source>
</evidence>
<evidence type="ECO:0000313" key="6">
    <source>
        <dbReference type="Proteomes" id="UP000077266"/>
    </source>
</evidence>
<dbReference type="AlphaFoldDB" id="A0A165L5A5"/>
<dbReference type="Pfam" id="PF24883">
    <property type="entry name" value="NPHP3_N"/>
    <property type="match status" value="1"/>
</dbReference>
<evidence type="ECO:0000256" key="2">
    <source>
        <dbReference type="SAM" id="Coils"/>
    </source>
</evidence>
<proteinExistence type="predicted"/>
<dbReference type="SUPFAM" id="SSF52540">
    <property type="entry name" value="P-loop containing nucleoside triphosphate hydrolases"/>
    <property type="match status" value="1"/>
</dbReference>
<protein>
    <recommendedName>
        <fullName evidence="4">Nephrocystin 3-like N-terminal domain-containing protein</fullName>
    </recommendedName>
</protein>
<accession>A0A165L5A5</accession>
<dbReference type="PANTHER" id="PTHR10039">
    <property type="entry name" value="AMELOGENIN"/>
    <property type="match status" value="1"/>
</dbReference>
<evidence type="ECO:0000313" key="5">
    <source>
        <dbReference type="EMBL" id="KZV97370.1"/>
    </source>
</evidence>
<sequence length="963" mass="106596">MAATGIANALETLTVFTDFLPDPVKTPVTAIYLSASASGSRYPAALAQVKENDGAIADLADLQASISADVINELRGLTEAQIAAGNWVRKLADLQRVLQEVNSVFLEYTATSGRNSGISKMKKLWKSPEKQKEIEALKAKLDETRDRLQLAKLKEQLQRRLNPVFEALYGAHGSPAGCHPGTRDQLQQDLLNHLTSGTGPRVVWLTGVVGTGKSSVARSVCSSLRERGPESRLKVATFFIKRKVINRTSQLQILHTLMYQLARSFPEVLASIVRAEDADFKARIHEQIRQFLVVPFSKLDPSASTPCPTTNRCFIVIDVADERHDAAPSECDLIPCLLDALSSAGALFRVLITSRGEPSDHLKRKRDAAHDAIRLNSIITRVSIHDYDAQRDIRLYLQHELQSIAQERGLDSWPSTDQVGQLVQKSGSSFIYAATVIRWVASSSSPIWTFRNLLEDPSRLMADDGPSDNVDGSDMGAHIGDLYAHIIDTALDVQKEDSSLLRAVLGQQLHGGERDRKKLRGSEYYISETDIQTKLADKCINIMLATKVSYERAFRRSVEDLADSARCDLVQHISGAEGRYAYVTWVAHASLGTAQRLLQQLDRIPLSESHFWFDGFILLEDSKSTLETVTQILKKNDRARKAYALVSVVYKHAINLETGVLRNAQVWEPRTKTSSHSMADAMGTRVASLEKYVGEGWDSVTWTSGMRLPGFLLLREAAFASSTGELIQKTVPDAEQQITAVQKDAQHKLDECLTILRRFSSSVALIHLAEELERIRSTISQRAAAIPRRRHDDACTYFHYDLKAVTPRNFLKPDALVCMCTASTMAQAERDIDTLIATRPMSSIDGTPARDECITAFFEACQHSEEAWRSTCLKLVELYDTAVFPASTAHRADSGNAGPCVTSTAPLPPDDAPLSIPVAPVEPPTPPPTALIVGHHVRALLALYWAVILYSLSYPYSYYFFRT</sequence>
<keyword evidence="1" id="KW-0677">Repeat</keyword>
<reference evidence="5 6" key="1">
    <citation type="journal article" date="2016" name="Mol. Biol. Evol.">
        <title>Comparative Genomics of Early-Diverging Mushroom-Forming Fungi Provides Insights into the Origins of Lignocellulose Decay Capabilities.</title>
        <authorList>
            <person name="Nagy L.G."/>
            <person name="Riley R."/>
            <person name="Tritt A."/>
            <person name="Adam C."/>
            <person name="Daum C."/>
            <person name="Floudas D."/>
            <person name="Sun H."/>
            <person name="Yadav J.S."/>
            <person name="Pangilinan J."/>
            <person name="Larsson K.H."/>
            <person name="Matsuura K."/>
            <person name="Barry K."/>
            <person name="Labutti K."/>
            <person name="Kuo R."/>
            <person name="Ohm R.A."/>
            <person name="Bhattacharya S.S."/>
            <person name="Shirouzu T."/>
            <person name="Yoshinaga Y."/>
            <person name="Martin F.M."/>
            <person name="Grigoriev I.V."/>
            <person name="Hibbett D.S."/>
        </authorList>
    </citation>
    <scope>NUCLEOTIDE SEQUENCE [LARGE SCALE GENOMIC DNA]</scope>
    <source>
        <strain evidence="5 6">HHB12029</strain>
    </source>
</reference>
<dbReference type="InterPro" id="IPR056884">
    <property type="entry name" value="NPHP3-like_N"/>
</dbReference>
<name>A0A165L5A5_EXIGL</name>
<evidence type="ECO:0000259" key="4">
    <source>
        <dbReference type="Pfam" id="PF24883"/>
    </source>
</evidence>